<dbReference type="RefSeq" id="WP_377120237.1">
    <property type="nucleotide sequence ID" value="NZ_JBHRSD010000002.1"/>
</dbReference>
<evidence type="ECO:0000256" key="5">
    <source>
        <dbReference type="ARBA" id="ARBA00034489"/>
    </source>
</evidence>
<comment type="caution">
    <text evidence="7">The sequence shown here is derived from an EMBL/GenBank/DDBJ whole genome shotgun (WGS) entry which is preliminary data.</text>
</comment>
<dbReference type="EC" id="2.5.1.25" evidence="1"/>
<dbReference type="InterPro" id="IPR039262">
    <property type="entry name" value="DTWD2/TAPT"/>
</dbReference>
<dbReference type="InterPro" id="IPR005636">
    <property type="entry name" value="DTW"/>
</dbReference>
<protein>
    <recommendedName>
        <fullName evidence="1">tRNA-uridine aminocarboxypropyltransferase</fullName>
        <ecNumber evidence="1">2.5.1.25</ecNumber>
    </recommendedName>
</protein>
<organism evidence="7 8">
    <name type="scientific">Pseudoalteromonas fenneropenaei</name>
    <dbReference type="NCBI Taxonomy" id="1737459"/>
    <lineage>
        <taxon>Bacteria</taxon>
        <taxon>Pseudomonadati</taxon>
        <taxon>Pseudomonadota</taxon>
        <taxon>Gammaproteobacteria</taxon>
        <taxon>Alteromonadales</taxon>
        <taxon>Pseudoalteromonadaceae</taxon>
        <taxon>Pseudoalteromonas</taxon>
    </lineage>
</organism>
<gene>
    <name evidence="7" type="ORF">ACFOEE_01590</name>
</gene>
<keyword evidence="8" id="KW-1185">Reference proteome</keyword>
<evidence type="ECO:0000256" key="4">
    <source>
        <dbReference type="ARBA" id="ARBA00022694"/>
    </source>
</evidence>
<name>A0ABV7CF57_9GAMM</name>
<sequence length="203" mass="22701">MTNRSLCTRCGYVINTCLCAALQQPITNQCRILILRDTSEVSNVKNTAHLLKLGLARLDIIDGDAPPHFAAALQQLDPTTTALLYPGTQAQLLPQTPKEAIAKFSTLVVLDGTWKKAYKLFQQLPELKRFSQVSFATVPASQYVIRKAEQSYSLSTLEAVALYLHYTEALDPKPLYQLLSALIEQQTQYMPADVKRRYLGENI</sequence>
<evidence type="ECO:0000256" key="3">
    <source>
        <dbReference type="ARBA" id="ARBA00022691"/>
    </source>
</evidence>
<comment type="similarity">
    <text evidence="5">Belongs to the TDD superfamily. DTWD2 family.</text>
</comment>
<evidence type="ECO:0000256" key="1">
    <source>
        <dbReference type="ARBA" id="ARBA00012386"/>
    </source>
</evidence>
<dbReference type="PANTHER" id="PTHR21392:SF0">
    <property type="entry name" value="TRNA-URIDINE AMINOCARBOXYPROPYLTRANSFERASE 2"/>
    <property type="match status" value="1"/>
</dbReference>
<accession>A0ABV7CF57</accession>
<evidence type="ECO:0000313" key="7">
    <source>
        <dbReference type="EMBL" id="MFC3031218.1"/>
    </source>
</evidence>
<dbReference type="EMBL" id="JBHRSD010000002">
    <property type="protein sequence ID" value="MFC3031218.1"/>
    <property type="molecule type" value="Genomic_DNA"/>
</dbReference>
<evidence type="ECO:0000313" key="8">
    <source>
        <dbReference type="Proteomes" id="UP001595453"/>
    </source>
</evidence>
<keyword evidence="4" id="KW-0819">tRNA processing</keyword>
<feature type="domain" description="DTW" evidence="6">
    <location>
        <begin position="3"/>
        <end position="191"/>
    </location>
</feature>
<dbReference type="Pfam" id="PF03942">
    <property type="entry name" value="DTW"/>
    <property type="match status" value="1"/>
</dbReference>
<dbReference type="Proteomes" id="UP001595453">
    <property type="component" value="Unassembled WGS sequence"/>
</dbReference>
<keyword evidence="2 7" id="KW-0808">Transferase</keyword>
<keyword evidence="3" id="KW-0949">S-adenosyl-L-methionine</keyword>
<proteinExistence type="inferred from homology"/>
<evidence type="ECO:0000256" key="2">
    <source>
        <dbReference type="ARBA" id="ARBA00022679"/>
    </source>
</evidence>
<dbReference type="GO" id="GO:0016432">
    <property type="term" value="F:tRNA-uridine aminocarboxypropyltransferase activity"/>
    <property type="evidence" value="ECO:0007669"/>
    <property type="project" value="UniProtKB-EC"/>
</dbReference>
<dbReference type="PANTHER" id="PTHR21392">
    <property type="entry name" value="TRNA-URIDINE AMINOCARBOXYPROPYLTRANSFERASE 2"/>
    <property type="match status" value="1"/>
</dbReference>
<dbReference type="SMART" id="SM01144">
    <property type="entry name" value="DTW"/>
    <property type="match status" value="1"/>
</dbReference>
<reference evidence="8" key="1">
    <citation type="journal article" date="2019" name="Int. J. Syst. Evol. Microbiol.">
        <title>The Global Catalogue of Microorganisms (GCM) 10K type strain sequencing project: providing services to taxonomists for standard genome sequencing and annotation.</title>
        <authorList>
            <consortium name="The Broad Institute Genomics Platform"/>
            <consortium name="The Broad Institute Genome Sequencing Center for Infectious Disease"/>
            <person name="Wu L."/>
            <person name="Ma J."/>
        </authorList>
    </citation>
    <scope>NUCLEOTIDE SEQUENCE [LARGE SCALE GENOMIC DNA]</scope>
    <source>
        <strain evidence="8">KCTC 42730</strain>
    </source>
</reference>
<evidence type="ECO:0000259" key="6">
    <source>
        <dbReference type="SMART" id="SM01144"/>
    </source>
</evidence>